<feature type="transmembrane region" description="Helical" evidence="7">
    <location>
        <begin position="274"/>
        <end position="291"/>
    </location>
</feature>
<feature type="transmembrane region" description="Helical" evidence="7">
    <location>
        <begin position="66"/>
        <end position="89"/>
    </location>
</feature>
<dbReference type="EMBL" id="QKZI01000002">
    <property type="protein sequence ID" value="PZX05749.1"/>
    <property type="molecule type" value="Genomic_DNA"/>
</dbReference>
<keyword evidence="5 7" id="KW-1133">Transmembrane helix</keyword>
<evidence type="ECO:0000256" key="5">
    <source>
        <dbReference type="ARBA" id="ARBA00022989"/>
    </source>
</evidence>
<feature type="transmembrane region" description="Helical" evidence="7">
    <location>
        <begin position="184"/>
        <end position="202"/>
    </location>
</feature>
<dbReference type="SUPFAM" id="SSF103481">
    <property type="entry name" value="Multidrug resistance efflux transporter EmrE"/>
    <property type="match status" value="2"/>
</dbReference>
<feature type="transmembrane region" description="Helical" evidence="7">
    <location>
        <begin position="34"/>
        <end position="54"/>
    </location>
</feature>
<comment type="subcellular location">
    <subcellularLocation>
        <location evidence="1">Cell membrane</location>
        <topology evidence="1">Multi-pass membrane protein</topology>
    </subcellularLocation>
</comment>
<feature type="transmembrane region" description="Helical" evidence="7">
    <location>
        <begin position="249"/>
        <end position="268"/>
    </location>
</feature>
<evidence type="ECO:0000313" key="9">
    <source>
        <dbReference type="EMBL" id="PZX05749.1"/>
    </source>
</evidence>
<dbReference type="Pfam" id="PF00892">
    <property type="entry name" value="EamA"/>
    <property type="match status" value="2"/>
</dbReference>
<dbReference type="InterPro" id="IPR037185">
    <property type="entry name" value="EmrE-like"/>
</dbReference>
<dbReference type="RefSeq" id="WP_111439197.1">
    <property type="nucleotide sequence ID" value="NZ_QKZI01000002.1"/>
</dbReference>
<dbReference type="PANTHER" id="PTHR42920">
    <property type="entry name" value="OS03G0707200 PROTEIN-RELATED"/>
    <property type="match status" value="1"/>
</dbReference>
<feature type="domain" description="EamA" evidence="8">
    <location>
        <begin position="7"/>
        <end position="139"/>
    </location>
</feature>
<keyword evidence="3" id="KW-1003">Cell membrane</keyword>
<dbReference type="GO" id="GO:0005886">
    <property type="term" value="C:plasma membrane"/>
    <property type="evidence" value="ECO:0007669"/>
    <property type="project" value="UniProtKB-SubCell"/>
</dbReference>
<evidence type="ECO:0000256" key="6">
    <source>
        <dbReference type="ARBA" id="ARBA00023136"/>
    </source>
</evidence>
<evidence type="ECO:0000256" key="1">
    <source>
        <dbReference type="ARBA" id="ARBA00004651"/>
    </source>
</evidence>
<comment type="similarity">
    <text evidence="2">Belongs to the EamA transporter family.</text>
</comment>
<evidence type="ECO:0000256" key="7">
    <source>
        <dbReference type="SAM" id="Phobius"/>
    </source>
</evidence>
<dbReference type="InterPro" id="IPR051258">
    <property type="entry name" value="Diverse_Substrate_Transporter"/>
</dbReference>
<evidence type="ECO:0000256" key="2">
    <source>
        <dbReference type="ARBA" id="ARBA00007362"/>
    </source>
</evidence>
<feature type="transmembrane region" description="Helical" evidence="7">
    <location>
        <begin position="157"/>
        <end position="177"/>
    </location>
</feature>
<dbReference type="OrthoDB" id="9805239at2"/>
<proteinExistence type="inferred from homology"/>
<evidence type="ECO:0000259" key="8">
    <source>
        <dbReference type="Pfam" id="PF00892"/>
    </source>
</evidence>
<protein>
    <submittedName>
        <fullName evidence="9">Drug/metabolite transporter (DMT)-like permease</fullName>
    </submittedName>
</protein>
<reference evidence="9 10" key="1">
    <citation type="submission" date="2018-06" db="EMBL/GenBank/DDBJ databases">
        <title>Genomic Encyclopedia of Type Strains, Phase IV (KMG-IV): sequencing the most valuable type-strain genomes for metagenomic binning, comparative biology and taxonomic classification.</title>
        <authorList>
            <person name="Goeker M."/>
        </authorList>
    </citation>
    <scope>NUCLEOTIDE SEQUENCE [LARGE SCALE GENOMIC DNA]</scope>
    <source>
        <strain evidence="9 10">DSM 5</strain>
    </source>
</reference>
<dbReference type="Proteomes" id="UP000248646">
    <property type="component" value="Unassembled WGS sequence"/>
</dbReference>
<dbReference type="AlphaFoldDB" id="A0A2W7MIR8"/>
<feature type="transmembrane region" description="Helical" evidence="7">
    <location>
        <begin position="95"/>
        <end position="116"/>
    </location>
</feature>
<dbReference type="InterPro" id="IPR000620">
    <property type="entry name" value="EamA_dom"/>
</dbReference>
<keyword evidence="4 7" id="KW-0812">Transmembrane</keyword>
<evidence type="ECO:0000256" key="3">
    <source>
        <dbReference type="ARBA" id="ARBA00022475"/>
    </source>
</evidence>
<sequence>MNKVPPIALLLVATILWGGNFVYGRAVADQLPPFTFAFLRWCLAFVIFLPIVWTPLKKEWKQILKYWPIVLAMSLTGVVGFTALLYLALHYTTSINASLVNTSTPILIYIISFIFLKERLSKNQRLGTLISLVGLFFIISKGSLETLLHFSFNRGDILVVAAVICWSFYSFLVKQYAEKLPGHATFLVSIFMGIIILFPFFIYETLNPAIKVIWTAKSIFAIFYTGIFASIVAFISWNTGVVKIGANKAGIYLNLIPVFATFFAVLFIGESIEPFQVIGGVFAVFGVYLTSRKG</sequence>
<comment type="caution">
    <text evidence="9">The sequence shown here is derived from an EMBL/GenBank/DDBJ whole genome shotgun (WGS) entry which is preliminary data.</text>
</comment>
<name>A0A2W7MIR8_9BACI</name>
<feature type="domain" description="EamA" evidence="8">
    <location>
        <begin position="154"/>
        <end position="291"/>
    </location>
</feature>
<dbReference type="PANTHER" id="PTHR42920:SF11">
    <property type="entry name" value="INNER MEMBRANE PROTEIN YTFF"/>
    <property type="match status" value="1"/>
</dbReference>
<accession>A0A2W7MIR8</accession>
<keyword evidence="6 7" id="KW-0472">Membrane</keyword>
<organism evidence="9 10">
    <name type="scientific">Psychrobacillus insolitus</name>
    <dbReference type="NCBI Taxonomy" id="1461"/>
    <lineage>
        <taxon>Bacteria</taxon>
        <taxon>Bacillati</taxon>
        <taxon>Bacillota</taxon>
        <taxon>Bacilli</taxon>
        <taxon>Bacillales</taxon>
        <taxon>Bacillaceae</taxon>
        <taxon>Psychrobacillus</taxon>
    </lineage>
</organism>
<keyword evidence="10" id="KW-1185">Reference proteome</keyword>
<gene>
    <name evidence="9" type="ORF">C7437_102210</name>
</gene>
<dbReference type="Gene3D" id="1.10.3730.20">
    <property type="match status" value="1"/>
</dbReference>
<evidence type="ECO:0000256" key="4">
    <source>
        <dbReference type="ARBA" id="ARBA00022692"/>
    </source>
</evidence>
<feature type="transmembrane region" description="Helical" evidence="7">
    <location>
        <begin position="214"/>
        <end position="237"/>
    </location>
</feature>
<feature type="transmembrane region" description="Helical" evidence="7">
    <location>
        <begin position="128"/>
        <end position="151"/>
    </location>
</feature>
<evidence type="ECO:0000313" key="10">
    <source>
        <dbReference type="Proteomes" id="UP000248646"/>
    </source>
</evidence>